<dbReference type="RefSeq" id="WP_330152389.1">
    <property type="nucleotide sequence ID" value="NZ_JAUZMZ010000063.1"/>
</dbReference>
<dbReference type="InterPro" id="IPR052021">
    <property type="entry name" value="Type-I_RS_S_subunit"/>
</dbReference>
<keyword evidence="5" id="KW-0540">Nuclease</keyword>
<comment type="caution">
    <text evidence="5">The sequence shown here is derived from an EMBL/GenBank/DDBJ whole genome shotgun (WGS) entry which is preliminary data.</text>
</comment>
<protein>
    <submittedName>
        <fullName evidence="5">Restriction endonuclease subunit S</fullName>
        <ecNumber evidence="5">3.1.21.-</ecNumber>
    </submittedName>
</protein>
<evidence type="ECO:0000256" key="1">
    <source>
        <dbReference type="ARBA" id="ARBA00010923"/>
    </source>
</evidence>
<evidence type="ECO:0000313" key="5">
    <source>
        <dbReference type="EMBL" id="MEE2032970.1"/>
    </source>
</evidence>
<evidence type="ECO:0000259" key="4">
    <source>
        <dbReference type="Pfam" id="PF01420"/>
    </source>
</evidence>
<evidence type="ECO:0000256" key="3">
    <source>
        <dbReference type="ARBA" id="ARBA00023125"/>
    </source>
</evidence>
<name>A0ABU7JSG2_9NOCA</name>
<dbReference type="EMBL" id="JAUZMZ010000063">
    <property type="protein sequence ID" value="MEE2032970.1"/>
    <property type="molecule type" value="Genomic_DNA"/>
</dbReference>
<keyword evidence="6" id="KW-1185">Reference proteome</keyword>
<evidence type="ECO:0000313" key="6">
    <source>
        <dbReference type="Proteomes" id="UP001331936"/>
    </source>
</evidence>
<gene>
    <name evidence="5" type="ORF">Q8814_12735</name>
</gene>
<keyword evidence="5" id="KW-0255">Endonuclease</keyword>
<organism evidence="5 6">
    <name type="scientific">Rhodococcus chondri</name>
    <dbReference type="NCBI Taxonomy" id="3065941"/>
    <lineage>
        <taxon>Bacteria</taxon>
        <taxon>Bacillati</taxon>
        <taxon>Actinomycetota</taxon>
        <taxon>Actinomycetes</taxon>
        <taxon>Mycobacteriales</taxon>
        <taxon>Nocardiaceae</taxon>
        <taxon>Rhodococcus</taxon>
    </lineage>
</organism>
<dbReference type="Gene3D" id="3.90.220.20">
    <property type="entry name" value="DNA methylase specificity domains"/>
    <property type="match status" value="2"/>
</dbReference>
<dbReference type="GO" id="GO:0016787">
    <property type="term" value="F:hydrolase activity"/>
    <property type="evidence" value="ECO:0007669"/>
    <property type="project" value="UniProtKB-KW"/>
</dbReference>
<dbReference type="Pfam" id="PF01420">
    <property type="entry name" value="Methylase_S"/>
    <property type="match status" value="2"/>
</dbReference>
<keyword evidence="5" id="KW-0378">Hydrolase</keyword>
<reference evidence="5 6" key="1">
    <citation type="submission" date="2023-08" db="EMBL/GenBank/DDBJ databases">
        <authorList>
            <person name="Girao M."/>
            <person name="Carvalho M.F."/>
        </authorList>
    </citation>
    <scope>NUCLEOTIDE SEQUENCE [LARGE SCALE GENOMIC DNA]</scope>
    <source>
        <strain evidence="5 6">CC-R104</strain>
    </source>
</reference>
<proteinExistence type="inferred from homology"/>
<feature type="domain" description="Type I restriction modification DNA specificity" evidence="4">
    <location>
        <begin position="63"/>
        <end position="163"/>
    </location>
</feature>
<evidence type="ECO:0000256" key="2">
    <source>
        <dbReference type="ARBA" id="ARBA00022747"/>
    </source>
</evidence>
<dbReference type="SUPFAM" id="SSF116734">
    <property type="entry name" value="DNA methylase specificity domain"/>
    <property type="match status" value="2"/>
</dbReference>
<dbReference type="CDD" id="cd17515">
    <property type="entry name" value="RMtype1_S_MjaORF132P_Sau1132ORF3780P-TRD1-CR1_like"/>
    <property type="match status" value="1"/>
</dbReference>
<feature type="domain" description="Type I restriction modification DNA specificity" evidence="4">
    <location>
        <begin position="195"/>
        <end position="365"/>
    </location>
</feature>
<accession>A0ABU7JSG2</accession>
<dbReference type="Proteomes" id="UP001331936">
    <property type="component" value="Unassembled WGS sequence"/>
</dbReference>
<dbReference type="EC" id="3.1.21.-" evidence="5"/>
<dbReference type="PANTHER" id="PTHR30408:SF12">
    <property type="entry name" value="TYPE I RESTRICTION ENZYME MJAVIII SPECIFICITY SUBUNIT"/>
    <property type="match status" value="1"/>
</dbReference>
<sequence>MKLVLDKSHWKQVAFGDVIDSVSERVDDPSQAGVDRYVGLEHLDPGVLTVERWDSPDKVAAQKLRFYPGDVIFGRRRAYQKKVAVAEFEGICSAHALVLRANQDFVCPEFLPVFLSSNYFLDRAIKISVGSLSPTVNWRDLKAEKFDLPSISEQKRIADLIWAMERHRRTLSGLADAVKRIENPLMTASADGEVTVADVVVTARSGATPLRSNKDFYGGSIPWLKSGEVVGDGISQTEETITEEGLRRSATWMVPAGAVLVAMYGDGKTRGQVGRTAVPLATNQAVIALVPDDTKCDPDFFYYWMRSRQESLRNKGAGAAQKNLSKAAVVSEPFPSLSIVDQKAAVARLVTVDVTVASVLRESNELRAAVAAIMDSIFGSAA</sequence>
<comment type="similarity">
    <text evidence="1">Belongs to the type-I restriction system S methylase family.</text>
</comment>
<dbReference type="GO" id="GO:0004519">
    <property type="term" value="F:endonuclease activity"/>
    <property type="evidence" value="ECO:0007669"/>
    <property type="project" value="UniProtKB-KW"/>
</dbReference>
<keyword evidence="3" id="KW-0238">DNA-binding</keyword>
<keyword evidence="2" id="KW-0680">Restriction system</keyword>
<dbReference type="PANTHER" id="PTHR30408">
    <property type="entry name" value="TYPE-1 RESTRICTION ENZYME ECOKI SPECIFICITY PROTEIN"/>
    <property type="match status" value="1"/>
</dbReference>
<dbReference type="CDD" id="cd16961">
    <property type="entry name" value="RMtype1_S_TRD-CR_like"/>
    <property type="match status" value="1"/>
</dbReference>
<dbReference type="InterPro" id="IPR000055">
    <property type="entry name" value="Restrct_endonuc_typeI_TRD"/>
</dbReference>
<dbReference type="InterPro" id="IPR044946">
    <property type="entry name" value="Restrct_endonuc_typeI_TRD_sf"/>
</dbReference>